<dbReference type="InterPro" id="IPR036515">
    <property type="entry name" value="Transposase_17_sf"/>
</dbReference>
<name>A0A7W8EBG4_9BACT</name>
<comment type="caution">
    <text evidence="1">The sequence shown here is derived from an EMBL/GenBank/DDBJ whole genome shotgun (WGS) entry which is preliminary data.</text>
</comment>
<evidence type="ECO:0000313" key="2">
    <source>
        <dbReference type="Proteomes" id="UP000584867"/>
    </source>
</evidence>
<dbReference type="AlphaFoldDB" id="A0A7W8EBG4"/>
<dbReference type="Gene3D" id="3.30.70.1290">
    <property type="entry name" value="Transposase IS200-like"/>
    <property type="match status" value="1"/>
</dbReference>
<dbReference type="GO" id="GO:0004803">
    <property type="term" value="F:transposase activity"/>
    <property type="evidence" value="ECO:0007669"/>
    <property type="project" value="InterPro"/>
</dbReference>
<dbReference type="SUPFAM" id="SSF143422">
    <property type="entry name" value="Transposase IS200-like"/>
    <property type="match status" value="1"/>
</dbReference>
<organism evidence="1 2">
    <name type="scientific">Granulicella mallensis</name>
    <dbReference type="NCBI Taxonomy" id="940614"/>
    <lineage>
        <taxon>Bacteria</taxon>
        <taxon>Pseudomonadati</taxon>
        <taxon>Acidobacteriota</taxon>
        <taxon>Terriglobia</taxon>
        <taxon>Terriglobales</taxon>
        <taxon>Acidobacteriaceae</taxon>
        <taxon>Granulicella</taxon>
    </lineage>
</organism>
<dbReference type="GO" id="GO:0006313">
    <property type="term" value="P:DNA transposition"/>
    <property type="evidence" value="ECO:0007669"/>
    <property type="project" value="InterPro"/>
</dbReference>
<sequence>MRPKREVATNNGQTYFVTSNTAQRKPFFRHARWAELLIETFYGYRPERFLIHGFVVMPDHFHFLMTPQETLERAEDHAYCSANRRFELDAFPQGLKPQVVGAVGGAAKAAPFQSAVGQSTAAQSAAAGVFSKQSKQIGGGVEAPSLQSSTIFLRN</sequence>
<evidence type="ECO:0008006" key="3">
    <source>
        <dbReference type="Google" id="ProtNLM"/>
    </source>
</evidence>
<protein>
    <recommendedName>
        <fullName evidence="3">Transposase IS200-like domain-containing protein</fullName>
    </recommendedName>
</protein>
<proteinExistence type="predicted"/>
<gene>
    <name evidence="1" type="ORF">HDF15_004071</name>
</gene>
<reference evidence="1 2" key="1">
    <citation type="submission" date="2020-08" db="EMBL/GenBank/DDBJ databases">
        <title>Genomic Encyclopedia of Type Strains, Phase IV (KMG-V): Genome sequencing to study the core and pangenomes of soil and plant-associated prokaryotes.</title>
        <authorList>
            <person name="Whitman W."/>
        </authorList>
    </citation>
    <scope>NUCLEOTIDE SEQUENCE [LARGE SCALE GENOMIC DNA]</scope>
    <source>
        <strain evidence="1 2">X5P3</strain>
    </source>
</reference>
<dbReference type="GO" id="GO:0003677">
    <property type="term" value="F:DNA binding"/>
    <property type="evidence" value="ECO:0007669"/>
    <property type="project" value="InterPro"/>
</dbReference>
<evidence type="ECO:0000313" key="1">
    <source>
        <dbReference type="EMBL" id="MBB5065701.1"/>
    </source>
</evidence>
<dbReference type="EMBL" id="JACHIO010000019">
    <property type="protein sequence ID" value="MBB5065701.1"/>
    <property type="molecule type" value="Genomic_DNA"/>
</dbReference>
<accession>A0A7W8EBG4</accession>
<dbReference type="Proteomes" id="UP000584867">
    <property type="component" value="Unassembled WGS sequence"/>
</dbReference>